<organism evidence="5 6">
    <name type="scientific">Crenobacter cavernae</name>
    <dbReference type="NCBI Taxonomy" id="2290923"/>
    <lineage>
        <taxon>Bacteria</taxon>
        <taxon>Pseudomonadati</taxon>
        <taxon>Pseudomonadota</taxon>
        <taxon>Betaproteobacteria</taxon>
        <taxon>Neisseriales</taxon>
        <taxon>Neisseriaceae</taxon>
        <taxon>Crenobacter</taxon>
    </lineage>
</organism>
<reference evidence="5 6" key="1">
    <citation type="submission" date="2018-07" db="EMBL/GenBank/DDBJ databases">
        <title>Crenobacter cavernae sp. nov., isolated from a karst cave.</title>
        <authorList>
            <person name="Zhu H."/>
        </authorList>
    </citation>
    <scope>NUCLEOTIDE SEQUENCE [LARGE SCALE GENOMIC DNA]</scope>
    <source>
        <strain evidence="5 6">K1W11S-77</strain>
    </source>
</reference>
<dbReference type="OrthoDB" id="21421at2"/>
<evidence type="ECO:0000259" key="4">
    <source>
        <dbReference type="Pfam" id="PF17775"/>
    </source>
</evidence>
<comment type="similarity">
    <text evidence="1 2">Belongs to the UPF0225 family.</text>
</comment>
<protein>
    <recommendedName>
        <fullName evidence="2">UPF0225 protein DWG20_00365</fullName>
    </recommendedName>
</protein>
<dbReference type="Gene3D" id="3.10.450.50">
    <property type="match status" value="1"/>
</dbReference>
<dbReference type="InterPro" id="IPR032710">
    <property type="entry name" value="NTF2-like_dom_sf"/>
</dbReference>
<evidence type="ECO:0000256" key="2">
    <source>
        <dbReference type="HAMAP-Rule" id="MF_00612"/>
    </source>
</evidence>
<evidence type="ECO:0000256" key="1">
    <source>
        <dbReference type="ARBA" id="ARBA00010839"/>
    </source>
</evidence>
<dbReference type="AlphaFoldDB" id="A0A345Y250"/>
<feature type="region of interest" description="Disordered" evidence="3">
    <location>
        <begin position="1"/>
        <end position="31"/>
    </location>
</feature>
<dbReference type="KEGG" id="ccah:DWG20_00365"/>
<dbReference type="HAMAP" id="MF_00612">
    <property type="entry name" value="UPF0225"/>
    <property type="match status" value="1"/>
</dbReference>
<dbReference type="Pfam" id="PF02810">
    <property type="entry name" value="SEC-C"/>
    <property type="match status" value="1"/>
</dbReference>
<name>A0A345Y250_9NEIS</name>
<sequence>MAARLAKPVEPAAQPGVHQLPDEGVRPAAAGGPSVKKLVATSCPCGSGRAYATCCGVYHQGAAAPTAEALMRSRYSAYALGLEAYLLASWHPDTRPERFDLAEDAGRLKWIGLEIKATGQGREADGVGTVEFVARYKVGGRAERMSETSRFERVAGRWVYRDGDVNDE</sequence>
<dbReference type="PANTHER" id="PTHR33747">
    <property type="entry name" value="UPF0225 PROTEIN SCO1677"/>
    <property type="match status" value="1"/>
</dbReference>
<dbReference type="Pfam" id="PF17775">
    <property type="entry name" value="YchJ_M-like"/>
    <property type="match status" value="1"/>
</dbReference>
<dbReference type="InterPro" id="IPR023006">
    <property type="entry name" value="YchJ-like"/>
</dbReference>
<evidence type="ECO:0000256" key="3">
    <source>
        <dbReference type="SAM" id="MobiDB-lite"/>
    </source>
</evidence>
<evidence type="ECO:0000313" key="6">
    <source>
        <dbReference type="Proteomes" id="UP000254537"/>
    </source>
</evidence>
<proteinExistence type="inferred from homology"/>
<dbReference type="InterPro" id="IPR048469">
    <property type="entry name" value="YchJ-like_M"/>
</dbReference>
<accession>A0A345Y250</accession>
<dbReference type="EMBL" id="CP031337">
    <property type="protein sequence ID" value="AXK38002.1"/>
    <property type="molecule type" value="Genomic_DNA"/>
</dbReference>
<gene>
    <name evidence="5" type="ORF">DWG20_00365</name>
</gene>
<dbReference type="InterPro" id="IPR004027">
    <property type="entry name" value="SEC_C_motif"/>
</dbReference>
<feature type="domain" description="YchJ-like middle NTF2-like" evidence="4">
    <location>
        <begin position="66"/>
        <end position="163"/>
    </location>
</feature>
<evidence type="ECO:0000313" key="5">
    <source>
        <dbReference type="EMBL" id="AXK38002.1"/>
    </source>
</evidence>
<dbReference type="PANTHER" id="PTHR33747:SF1">
    <property type="entry name" value="ADENYLATE CYCLASE-ASSOCIATED CAP C-TERMINAL DOMAIN-CONTAINING PROTEIN"/>
    <property type="match status" value="1"/>
</dbReference>
<dbReference type="SUPFAM" id="SSF54427">
    <property type="entry name" value="NTF2-like"/>
    <property type="match status" value="1"/>
</dbReference>
<dbReference type="Proteomes" id="UP000254537">
    <property type="component" value="Chromosome"/>
</dbReference>